<dbReference type="InterPro" id="IPR003029">
    <property type="entry name" value="S1_domain"/>
</dbReference>
<dbReference type="PANTHER" id="PTHR47559">
    <property type="entry name" value="OS03G0844900 PROTEIN"/>
    <property type="match status" value="1"/>
</dbReference>
<organism evidence="2 3">
    <name type="scientific">Candidatus Staskawiczbacteria bacterium CG10_big_fil_rev_8_21_14_0_10_38_10</name>
    <dbReference type="NCBI Taxonomy" id="1974891"/>
    <lineage>
        <taxon>Bacteria</taxon>
        <taxon>Candidatus Staskawicziibacteriota</taxon>
    </lineage>
</organism>
<dbReference type="PRINTS" id="PR00681">
    <property type="entry name" value="RIBOSOMALS1"/>
</dbReference>
<dbReference type="Gene3D" id="2.40.50.140">
    <property type="entry name" value="Nucleic acid-binding proteins"/>
    <property type="match status" value="4"/>
</dbReference>
<dbReference type="PROSITE" id="PS50126">
    <property type="entry name" value="S1"/>
    <property type="match status" value="4"/>
</dbReference>
<dbReference type="SUPFAM" id="SSF50249">
    <property type="entry name" value="Nucleic acid-binding proteins"/>
    <property type="match status" value="4"/>
</dbReference>
<reference evidence="3" key="1">
    <citation type="submission" date="2017-09" db="EMBL/GenBank/DDBJ databases">
        <title>Depth-based differentiation of microbial function through sediment-hosted aquifers and enrichment of novel symbionts in the deep terrestrial subsurface.</title>
        <authorList>
            <person name="Probst A.J."/>
            <person name="Ladd B."/>
            <person name="Jarett J.K."/>
            <person name="Geller-Mcgrath D.E."/>
            <person name="Sieber C.M.K."/>
            <person name="Emerson J.B."/>
            <person name="Anantharaman K."/>
            <person name="Thomas B.C."/>
            <person name="Malmstrom R."/>
            <person name="Stieglmeier M."/>
            <person name="Klingl A."/>
            <person name="Woyke T."/>
            <person name="Ryan C.M."/>
            <person name="Banfield J.F."/>
        </authorList>
    </citation>
    <scope>NUCLEOTIDE SEQUENCE [LARGE SCALE GENOMIC DNA]</scope>
</reference>
<dbReference type="GO" id="GO:0005840">
    <property type="term" value="C:ribosome"/>
    <property type="evidence" value="ECO:0007669"/>
    <property type="project" value="UniProtKB-KW"/>
</dbReference>
<feature type="domain" description="S1 motif" evidence="1">
    <location>
        <begin position="284"/>
        <end position="351"/>
    </location>
</feature>
<feature type="domain" description="S1 motif" evidence="1">
    <location>
        <begin position="103"/>
        <end position="181"/>
    </location>
</feature>
<dbReference type="Pfam" id="PF00575">
    <property type="entry name" value="S1"/>
    <property type="match status" value="3"/>
</dbReference>
<dbReference type="InterPro" id="IPR052757">
    <property type="entry name" value="Ribosomal_protein_S1"/>
</dbReference>
<evidence type="ECO:0000313" key="3">
    <source>
        <dbReference type="Proteomes" id="UP000236946"/>
    </source>
</evidence>
<dbReference type="AlphaFoldDB" id="A0A2H9T1H3"/>
<keyword evidence="2" id="KW-0687">Ribonucleoprotein</keyword>
<comment type="caution">
    <text evidence="2">The sequence shown here is derived from an EMBL/GenBank/DDBJ whole genome shotgun (WGS) entry which is preliminary data.</text>
</comment>
<evidence type="ECO:0000313" key="2">
    <source>
        <dbReference type="EMBL" id="PJE69582.1"/>
    </source>
</evidence>
<dbReference type="CDD" id="cd04465">
    <property type="entry name" value="S1_RPS1_repeat_ec2_hs2"/>
    <property type="match status" value="1"/>
</dbReference>
<proteinExistence type="predicted"/>
<dbReference type="GO" id="GO:0003676">
    <property type="term" value="F:nucleic acid binding"/>
    <property type="evidence" value="ECO:0007669"/>
    <property type="project" value="InterPro"/>
</dbReference>
<protein>
    <submittedName>
        <fullName evidence="2">30S ribosomal protein S1</fullName>
    </submittedName>
</protein>
<dbReference type="EMBL" id="PFEN01000020">
    <property type="protein sequence ID" value="PJE69582.1"/>
    <property type="molecule type" value="Genomic_DNA"/>
</dbReference>
<dbReference type="InterPro" id="IPR035104">
    <property type="entry name" value="Ribosomal_protein_S1-like"/>
</dbReference>
<dbReference type="InterPro" id="IPR012340">
    <property type="entry name" value="NA-bd_OB-fold"/>
</dbReference>
<dbReference type="Proteomes" id="UP000236946">
    <property type="component" value="Unassembled WGS sequence"/>
</dbReference>
<feature type="domain" description="S1 motif" evidence="1">
    <location>
        <begin position="18"/>
        <end position="85"/>
    </location>
</feature>
<dbReference type="PANTHER" id="PTHR47559:SF1">
    <property type="entry name" value="OS03G0844900 PROTEIN"/>
    <property type="match status" value="1"/>
</dbReference>
<dbReference type="SMART" id="SM00316">
    <property type="entry name" value="S1"/>
    <property type="match status" value="4"/>
</dbReference>
<gene>
    <name evidence="2" type="ORF">COU98_01265</name>
</gene>
<accession>A0A2H9T1H3</accession>
<evidence type="ECO:0000259" key="1">
    <source>
        <dbReference type="PROSITE" id="PS50126"/>
    </source>
</evidence>
<feature type="domain" description="S1 motif" evidence="1">
    <location>
        <begin position="198"/>
        <end position="267"/>
    </location>
</feature>
<name>A0A2H9T1H3_9BACT</name>
<sequence length="353" mass="39413">MIKNIKKTKDIVTPPSIGSLIEGKIVARGRSSVFVDLSPCGTGIIYGQEFYDAKEVLKNLKIGDKVSAKITELDNEEGYKELSLMDATKEFTWEKIREKKEKGEILEVQILGANKGGLLGNVEGVPAFLPVSQLSPEHYPRIENGDKQKILEELQKFVGKPLQVKVIDLDPRENKLILSEKAKEEEKIKEILKEYKAEDIVDGEISGVADFGAFIKFGKGNLEGLIHISELDWQLIGDPSEVVKVGQKVKAQIININKNNQVFLSLKRLKKDPWTEVGDKFKKGDVARGKVVKFNPYGAFVQLTPEICGLSHISEFGTKIKMEESLKIGESYDFKISSIDSVEHRISLKLASK</sequence>
<keyword evidence="2" id="KW-0689">Ribosomal protein</keyword>